<dbReference type="PANTHER" id="PTHR37423">
    <property type="entry name" value="SOLUBLE LYTIC MUREIN TRANSGLYCOSYLASE-RELATED"/>
    <property type="match status" value="1"/>
</dbReference>
<sequence length="253" mass="26493">MPAARIKPVVGGRIALRRAALFLLSGLILAAPVASTAHAQQTPVERPSRSDPYGPYIAEAAQRFGVPEAWIRAVMRVESAGDVRAISSAGAMGLMQIMPATWSELRVRHRLGGNPYDPRDNILAGAAYLREMHDRYGSPGFLAAYNAGPGRYEEYLAGRPLPAETRAYVAALAPVVRGGDLAGPVVVAAADPLAWTRAPLFVVQSAGSGPAAPVQSEGEPDATTAAAPERDQGPVASRTDGLFVARNVPGGPR</sequence>
<comment type="caution">
    <text evidence="6">The sequence shown here is derived from an EMBL/GenBank/DDBJ whole genome shotgun (WGS) entry which is preliminary data.</text>
</comment>
<protein>
    <submittedName>
        <fullName evidence="6">Lytic transglycosylase</fullName>
    </submittedName>
</protein>
<name>A0A084EIP5_SPHYA</name>
<dbReference type="InterPro" id="IPR023346">
    <property type="entry name" value="Lysozyme-like_dom_sf"/>
</dbReference>
<evidence type="ECO:0000256" key="2">
    <source>
        <dbReference type="ARBA" id="ARBA00009387"/>
    </source>
</evidence>
<dbReference type="EMBL" id="JGVR01000019">
    <property type="protein sequence ID" value="KEZ17837.1"/>
    <property type="molecule type" value="Genomic_DNA"/>
</dbReference>
<dbReference type="InterPro" id="IPR008258">
    <property type="entry name" value="Transglycosylase_SLT_dom_1"/>
</dbReference>
<evidence type="ECO:0000313" key="6">
    <source>
        <dbReference type="EMBL" id="KEZ17837.1"/>
    </source>
</evidence>
<comment type="similarity">
    <text evidence="2">Belongs to the virb1 family.</text>
</comment>
<evidence type="ECO:0000256" key="1">
    <source>
        <dbReference type="ARBA" id="ARBA00007734"/>
    </source>
</evidence>
<dbReference type="Proteomes" id="UP000028534">
    <property type="component" value="Unassembled WGS sequence"/>
</dbReference>
<dbReference type="Gene3D" id="1.10.530.10">
    <property type="match status" value="1"/>
</dbReference>
<accession>A0A084EIP5</accession>
<evidence type="ECO:0000256" key="4">
    <source>
        <dbReference type="SAM" id="SignalP"/>
    </source>
</evidence>
<dbReference type="AlphaFoldDB" id="A0A084EIP5"/>
<feature type="signal peptide" evidence="4">
    <location>
        <begin position="1"/>
        <end position="30"/>
    </location>
</feature>
<evidence type="ECO:0000256" key="3">
    <source>
        <dbReference type="SAM" id="MobiDB-lite"/>
    </source>
</evidence>
<organism evidence="6 7">
    <name type="scientific">Sphingobium yanoikuyae</name>
    <name type="common">Sphingomonas yanoikuyae</name>
    <dbReference type="NCBI Taxonomy" id="13690"/>
    <lineage>
        <taxon>Bacteria</taxon>
        <taxon>Pseudomonadati</taxon>
        <taxon>Pseudomonadota</taxon>
        <taxon>Alphaproteobacteria</taxon>
        <taxon>Sphingomonadales</taxon>
        <taxon>Sphingomonadaceae</taxon>
        <taxon>Sphingobium</taxon>
    </lineage>
</organism>
<dbReference type="eggNOG" id="COG0741">
    <property type="taxonomic scope" value="Bacteria"/>
</dbReference>
<keyword evidence="4" id="KW-0732">Signal</keyword>
<dbReference type="PATRIC" id="fig|13690.10.peg.3087"/>
<dbReference type="CDD" id="cd00254">
    <property type="entry name" value="LT-like"/>
    <property type="match status" value="1"/>
</dbReference>
<proteinExistence type="inferred from homology"/>
<evidence type="ECO:0000313" key="7">
    <source>
        <dbReference type="Proteomes" id="UP000028534"/>
    </source>
</evidence>
<comment type="similarity">
    <text evidence="1">Belongs to the transglycosylase Slt family.</text>
</comment>
<dbReference type="Pfam" id="PF01464">
    <property type="entry name" value="SLT"/>
    <property type="match status" value="1"/>
</dbReference>
<evidence type="ECO:0000259" key="5">
    <source>
        <dbReference type="Pfam" id="PF01464"/>
    </source>
</evidence>
<dbReference type="PANTHER" id="PTHR37423:SF2">
    <property type="entry name" value="MEMBRANE-BOUND LYTIC MUREIN TRANSGLYCOSYLASE C"/>
    <property type="match status" value="1"/>
</dbReference>
<reference evidence="6 7" key="1">
    <citation type="submission" date="2014-03" db="EMBL/GenBank/DDBJ databases">
        <title>Genome sequence of Sphingobium yanoikuyae B1.</title>
        <authorList>
            <person name="Gan H.M."/>
            <person name="Gan H.Y."/>
            <person name="Savka M.A."/>
        </authorList>
    </citation>
    <scope>NUCLEOTIDE SEQUENCE [LARGE SCALE GENOMIC DNA]</scope>
    <source>
        <strain evidence="6 7">B1</strain>
    </source>
</reference>
<feature type="chain" id="PRO_5001774108" evidence="4">
    <location>
        <begin position="31"/>
        <end position="253"/>
    </location>
</feature>
<feature type="domain" description="Transglycosylase SLT" evidence="5">
    <location>
        <begin position="56"/>
        <end position="156"/>
    </location>
</feature>
<dbReference type="RefSeq" id="WP_051886771.1">
    <property type="nucleotide sequence ID" value="NZ_JGVR01000019.1"/>
</dbReference>
<dbReference type="SUPFAM" id="SSF53955">
    <property type="entry name" value="Lysozyme-like"/>
    <property type="match status" value="1"/>
</dbReference>
<gene>
    <name evidence="6" type="ORF">CP98_03011</name>
</gene>
<feature type="region of interest" description="Disordered" evidence="3">
    <location>
        <begin position="206"/>
        <end position="253"/>
    </location>
</feature>